<organism evidence="2 3">
    <name type="scientific">Pandoraea oxalativorans</name>
    <dbReference type="NCBI Taxonomy" id="573737"/>
    <lineage>
        <taxon>Bacteria</taxon>
        <taxon>Pseudomonadati</taxon>
        <taxon>Pseudomonadota</taxon>
        <taxon>Betaproteobacteria</taxon>
        <taxon>Burkholderiales</taxon>
        <taxon>Burkholderiaceae</taxon>
        <taxon>Pandoraea</taxon>
    </lineage>
</organism>
<proteinExistence type="predicted"/>
<keyword evidence="3" id="KW-1185">Reference proteome</keyword>
<reference evidence="2" key="1">
    <citation type="submission" date="2016-06" db="EMBL/GenBank/DDBJ databases">
        <title>Pandoraea oxalativorans DSM 23570 Genome Sequencing.</title>
        <authorList>
            <person name="Ee R."/>
            <person name="Lim Y.-L."/>
            <person name="Yong D."/>
            <person name="Yin W.-F."/>
            <person name="Chan K.-G."/>
        </authorList>
    </citation>
    <scope>NUCLEOTIDE SEQUENCE</scope>
    <source>
        <strain evidence="2">DSM 23570</strain>
        <plasmid evidence="2">pPO70-1</plasmid>
    </source>
</reference>
<sequence length="162" mass="18914">MYDVNKNLDENKKSHPIEKEMGNSGEINQVLYHLMKNDSRMNKDFRDTIHLVRLVDPDDHVFICIGDINGDTRFDCSALDHWSRYVDQEDATHWGRGAENPTYGFIGSLEDYKEFLAGREDAIFIKRKNFHHFEKAVINTDTENAYANVFKEIEKSNPHNYA</sequence>
<dbReference type="EMBL" id="CP011518">
    <property type="protein sequence ID" value="AKK24749.1"/>
    <property type="molecule type" value="Genomic_DNA"/>
</dbReference>
<evidence type="ECO:0000313" key="3">
    <source>
        <dbReference type="Proteomes" id="UP000035050"/>
    </source>
</evidence>
<dbReference type="AlphaFoldDB" id="A0A0G3IC22"/>
<dbReference type="Proteomes" id="UP000035050">
    <property type="component" value="Plasmid pPO70-1"/>
</dbReference>
<geneLocation type="plasmid" evidence="2 3">
    <name>pPO70-1</name>
</geneLocation>
<dbReference type="PATRIC" id="fig|573737.6.peg.5632"/>
<name>A0A0G3IC22_9BURK</name>
<protein>
    <submittedName>
        <fullName evidence="2">Uncharacterized protein</fullName>
    </submittedName>
</protein>
<accession>A0A0G3IC22</accession>
<evidence type="ECO:0000256" key="1">
    <source>
        <dbReference type="SAM" id="MobiDB-lite"/>
    </source>
</evidence>
<dbReference type="KEGG" id="pox:MB84_28515"/>
<keyword evidence="2" id="KW-0614">Plasmid</keyword>
<feature type="region of interest" description="Disordered" evidence="1">
    <location>
        <begin position="1"/>
        <end position="20"/>
    </location>
</feature>
<evidence type="ECO:0000313" key="2">
    <source>
        <dbReference type="EMBL" id="AKK24749.1"/>
    </source>
</evidence>
<dbReference type="RefSeq" id="WP_052654266.1">
    <property type="nucleotide sequence ID" value="NZ_CP011518.2"/>
</dbReference>
<gene>
    <name evidence="2" type="ORF">MB84_28515</name>
</gene>